<accession>A0A414W0G6</accession>
<comment type="caution">
    <text evidence="6">The sequence shown here is derived from an EMBL/GenBank/DDBJ whole genome shotgun (WGS) entry which is preliminary data.</text>
</comment>
<name>A0A414W0G6_9FIRM</name>
<dbReference type="AlphaFoldDB" id="A0A414W0G6"/>
<dbReference type="RefSeq" id="WP_118235829.1">
    <property type="nucleotide sequence ID" value="NZ_JAAIPQ010000015.1"/>
</dbReference>
<evidence type="ECO:0000313" key="7">
    <source>
        <dbReference type="Proteomes" id="UP000284024"/>
    </source>
</evidence>
<feature type="chain" id="PRO_5019247351" evidence="4">
    <location>
        <begin position="27"/>
        <end position="340"/>
    </location>
</feature>
<dbReference type="PANTHER" id="PTHR30024:SF47">
    <property type="entry name" value="TAURINE-BINDING PERIPLASMIC PROTEIN"/>
    <property type="match status" value="1"/>
</dbReference>
<dbReference type="SUPFAM" id="SSF53850">
    <property type="entry name" value="Periplasmic binding protein-like II"/>
    <property type="match status" value="1"/>
</dbReference>
<organism evidence="6 7">
    <name type="scientific">Blautia obeum</name>
    <dbReference type="NCBI Taxonomy" id="40520"/>
    <lineage>
        <taxon>Bacteria</taxon>
        <taxon>Bacillati</taxon>
        <taxon>Bacillota</taxon>
        <taxon>Clostridia</taxon>
        <taxon>Lachnospirales</taxon>
        <taxon>Lachnospiraceae</taxon>
        <taxon>Blautia</taxon>
    </lineage>
</organism>
<evidence type="ECO:0000256" key="1">
    <source>
        <dbReference type="ARBA" id="ARBA00004418"/>
    </source>
</evidence>
<dbReference type="Pfam" id="PF09084">
    <property type="entry name" value="NMT1"/>
    <property type="match status" value="1"/>
</dbReference>
<feature type="domain" description="SsuA/THI5-like" evidence="5">
    <location>
        <begin position="51"/>
        <end position="261"/>
    </location>
</feature>
<reference evidence="6 7" key="1">
    <citation type="submission" date="2018-08" db="EMBL/GenBank/DDBJ databases">
        <title>A genome reference for cultivated species of the human gut microbiota.</title>
        <authorList>
            <person name="Zou Y."/>
            <person name="Xue W."/>
            <person name="Luo G."/>
        </authorList>
    </citation>
    <scope>NUCLEOTIDE SEQUENCE [LARGE SCALE GENOMIC DNA]</scope>
    <source>
        <strain evidence="6 7">AM18-2AC</strain>
    </source>
</reference>
<evidence type="ECO:0000256" key="4">
    <source>
        <dbReference type="SAM" id="SignalP"/>
    </source>
</evidence>
<sequence length="340" mass="37592">MKNKKWISLAAAVVLAVTALPMGVFAAKKDSTEEKLTKVTLNEVAHSIFYAPQYVAIEEGYFKDEGLDLTLVTGFGADKTMTAVISGEADIGFMGAEASVYAYQEGATDAVVNFAQLTQRAGNFLVAREEMPDFKWEDLKDKKVLGGRKGGMPEMVFEYILRKNGLDPQKDLTIDQSIDFGYTAAAFTGDTSADFTVEFEPSATALEKEGAGYVVASLGVDSGYVPYTSYSAKTSYMEKNPEIIQKFTNALQKGMEYVQSHTPEEIAEVIAPQFAETDLDTVTAIVKRYYDQDTWKSNLIFEKESFELLEDILEDSGELSERVSYENLVTTKYAREAAEK</sequence>
<comment type="similarity">
    <text evidence="2">Belongs to the bacterial solute-binding protein SsuA/TauA family.</text>
</comment>
<dbReference type="InterPro" id="IPR015168">
    <property type="entry name" value="SsuA/THI5"/>
</dbReference>
<proteinExistence type="inferred from homology"/>
<evidence type="ECO:0000313" key="6">
    <source>
        <dbReference type="EMBL" id="RHH17818.1"/>
    </source>
</evidence>
<evidence type="ECO:0000259" key="5">
    <source>
        <dbReference type="Pfam" id="PF09084"/>
    </source>
</evidence>
<keyword evidence="3 4" id="KW-0732">Signal</keyword>
<dbReference type="GO" id="GO:0042597">
    <property type="term" value="C:periplasmic space"/>
    <property type="evidence" value="ECO:0007669"/>
    <property type="project" value="UniProtKB-SubCell"/>
</dbReference>
<gene>
    <name evidence="6" type="ORF">DW222_10440</name>
</gene>
<evidence type="ECO:0000256" key="2">
    <source>
        <dbReference type="ARBA" id="ARBA00010742"/>
    </source>
</evidence>
<dbReference type="Proteomes" id="UP000284024">
    <property type="component" value="Unassembled WGS sequence"/>
</dbReference>
<dbReference type="EMBL" id="QRJH01000005">
    <property type="protein sequence ID" value="RHH17818.1"/>
    <property type="molecule type" value="Genomic_DNA"/>
</dbReference>
<dbReference type="PANTHER" id="PTHR30024">
    <property type="entry name" value="ALIPHATIC SULFONATES-BINDING PROTEIN-RELATED"/>
    <property type="match status" value="1"/>
</dbReference>
<dbReference type="Gene3D" id="3.40.190.10">
    <property type="entry name" value="Periplasmic binding protein-like II"/>
    <property type="match status" value="2"/>
</dbReference>
<evidence type="ECO:0000256" key="3">
    <source>
        <dbReference type="ARBA" id="ARBA00022729"/>
    </source>
</evidence>
<comment type="subcellular location">
    <subcellularLocation>
        <location evidence="1">Periplasm</location>
    </subcellularLocation>
</comment>
<feature type="signal peptide" evidence="4">
    <location>
        <begin position="1"/>
        <end position="26"/>
    </location>
</feature>
<protein>
    <submittedName>
        <fullName evidence="6">ABC transporter substrate-binding protein</fullName>
    </submittedName>
</protein>